<dbReference type="Proteomes" id="UP000241890">
    <property type="component" value="Unassembled WGS sequence"/>
</dbReference>
<proteinExistence type="predicted"/>
<feature type="region of interest" description="Disordered" evidence="1">
    <location>
        <begin position="1"/>
        <end position="69"/>
    </location>
</feature>
<feature type="compositionally biased region" description="Polar residues" evidence="1">
    <location>
        <begin position="29"/>
        <end position="42"/>
    </location>
</feature>
<reference evidence="2 3" key="1">
    <citation type="submission" date="2017-12" db="EMBL/GenBank/DDBJ databases">
        <title>Sequencing, de novo assembly and annotation of complete genome of a new Thraustochytrid species, strain FCC1311.</title>
        <authorList>
            <person name="Sedici K."/>
            <person name="Godart F."/>
            <person name="Aiese Cigliano R."/>
            <person name="Sanseverino W."/>
            <person name="Barakat M."/>
            <person name="Ortet P."/>
            <person name="Marechal E."/>
            <person name="Cagnac O."/>
            <person name="Amato A."/>
        </authorList>
    </citation>
    <scope>NUCLEOTIDE SEQUENCE [LARGE SCALE GENOMIC DNA]</scope>
</reference>
<organism evidence="2 3">
    <name type="scientific">Hondaea fermentalgiana</name>
    <dbReference type="NCBI Taxonomy" id="2315210"/>
    <lineage>
        <taxon>Eukaryota</taxon>
        <taxon>Sar</taxon>
        <taxon>Stramenopiles</taxon>
        <taxon>Bigyra</taxon>
        <taxon>Labyrinthulomycetes</taxon>
        <taxon>Thraustochytrida</taxon>
        <taxon>Thraustochytriidae</taxon>
        <taxon>Hondaea</taxon>
    </lineage>
</organism>
<keyword evidence="3" id="KW-1185">Reference proteome</keyword>
<dbReference type="AlphaFoldDB" id="A0A2R5GZC0"/>
<dbReference type="InParanoid" id="A0A2R5GZC0"/>
<feature type="compositionally biased region" description="Basic residues" evidence="1">
    <location>
        <begin position="52"/>
        <end position="61"/>
    </location>
</feature>
<sequence length="289" mass="30671">MQNAADLGGAQGGAVEVQDGPMPPELAGQGNTDADGTMQNMNAMGRTENKEKRPRRPHRRRSDPEHHKRMQYAIDAVLGQGEFFGRKLSYRDACKAAGDVTLSALHRCVKEAIKNDGKLPMVRSSLVASHDRAKPRGIISVADKSAAQMAARELSASSIPNVLVRGPPLHPFADDEPVMGGSMNKLLSDMQAAISKAAAETAADIATQVATKAATKSATNALFQTFNGKVEEIVQNHTIHIVNRLAAIEEHLGLAPVGGGHEEMRGPGSKGKRPAHPGEIAGSKKPRHG</sequence>
<dbReference type="EMBL" id="BEYU01000170">
    <property type="protein sequence ID" value="GBG33821.1"/>
    <property type="molecule type" value="Genomic_DNA"/>
</dbReference>
<protein>
    <submittedName>
        <fullName evidence="2">Uncharacterized protein</fullName>
    </submittedName>
</protein>
<accession>A0A2R5GZC0</accession>
<comment type="caution">
    <text evidence="2">The sequence shown here is derived from an EMBL/GenBank/DDBJ whole genome shotgun (WGS) entry which is preliminary data.</text>
</comment>
<name>A0A2R5GZC0_9STRA</name>
<evidence type="ECO:0000313" key="3">
    <source>
        <dbReference type="Proteomes" id="UP000241890"/>
    </source>
</evidence>
<feature type="region of interest" description="Disordered" evidence="1">
    <location>
        <begin position="257"/>
        <end position="289"/>
    </location>
</feature>
<evidence type="ECO:0000256" key="1">
    <source>
        <dbReference type="SAM" id="MobiDB-lite"/>
    </source>
</evidence>
<evidence type="ECO:0000313" key="2">
    <source>
        <dbReference type="EMBL" id="GBG33821.1"/>
    </source>
</evidence>
<gene>
    <name evidence="2" type="ORF">FCC1311_100442</name>
</gene>